<keyword evidence="14" id="KW-1185">Reference proteome</keyword>
<keyword evidence="6" id="KW-0720">Serine protease</keyword>
<dbReference type="Gene3D" id="2.140.10.30">
    <property type="entry name" value="Dipeptidylpeptidase IV, N-terminal domain"/>
    <property type="match status" value="1"/>
</dbReference>
<evidence type="ECO:0000256" key="9">
    <source>
        <dbReference type="ARBA" id="ARBA00023136"/>
    </source>
</evidence>
<dbReference type="InterPro" id="IPR005479">
    <property type="entry name" value="CPAse_ATP-bd"/>
</dbReference>
<evidence type="ECO:0000256" key="2">
    <source>
        <dbReference type="ARBA" id="ARBA00022438"/>
    </source>
</evidence>
<dbReference type="GO" id="GO:0008239">
    <property type="term" value="F:dipeptidyl-peptidase activity"/>
    <property type="evidence" value="ECO:0007669"/>
    <property type="project" value="TreeGrafter"/>
</dbReference>
<evidence type="ECO:0000256" key="10">
    <source>
        <dbReference type="ARBA" id="ARBA00023180"/>
    </source>
</evidence>
<dbReference type="Proteomes" id="UP000694844">
    <property type="component" value="Chromosome 3"/>
</dbReference>
<dbReference type="AlphaFoldDB" id="A0A8B8D2E7"/>
<dbReference type="GO" id="GO:0004177">
    <property type="term" value="F:aminopeptidase activity"/>
    <property type="evidence" value="ECO:0007669"/>
    <property type="project" value="UniProtKB-KW"/>
</dbReference>
<feature type="domain" description="Carbamoyl phosphate synthase ATP-binding" evidence="13">
    <location>
        <begin position="187"/>
        <end position="194"/>
    </location>
</feature>
<evidence type="ECO:0000313" key="15">
    <source>
        <dbReference type="RefSeq" id="XP_022322248.1"/>
    </source>
</evidence>
<keyword evidence="7" id="KW-0735">Signal-anchor</keyword>
<dbReference type="Pfam" id="PF00930">
    <property type="entry name" value="DPPIV_N"/>
    <property type="match status" value="1"/>
</dbReference>
<organism evidence="14 15">
    <name type="scientific">Crassostrea virginica</name>
    <name type="common">Eastern oyster</name>
    <dbReference type="NCBI Taxonomy" id="6565"/>
    <lineage>
        <taxon>Eukaryota</taxon>
        <taxon>Metazoa</taxon>
        <taxon>Spiralia</taxon>
        <taxon>Lophotrochozoa</taxon>
        <taxon>Mollusca</taxon>
        <taxon>Bivalvia</taxon>
        <taxon>Autobranchia</taxon>
        <taxon>Pteriomorphia</taxon>
        <taxon>Ostreida</taxon>
        <taxon>Ostreoidea</taxon>
        <taxon>Ostreidae</taxon>
        <taxon>Crassostrea</taxon>
    </lineage>
</organism>
<dbReference type="GO" id="GO:0005524">
    <property type="term" value="F:ATP binding"/>
    <property type="evidence" value="ECO:0007669"/>
    <property type="project" value="InterPro"/>
</dbReference>
<dbReference type="PANTHER" id="PTHR11731">
    <property type="entry name" value="PROTEASE FAMILY S9B,C DIPEPTIDYL-PEPTIDASE IV-RELATED"/>
    <property type="match status" value="1"/>
</dbReference>
<dbReference type="PANTHER" id="PTHR11731:SF200">
    <property type="entry name" value="DIPEPTIDYL PEPTIDASE 10, ISOFORM B"/>
    <property type="match status" value="1"/>
</dbReference>
<evidence type="ECO:0000256" key="8">
    <source>
        <dbReference type="ARBA" id="ARBA00022989"/>
    </source>
</evidence>
<dbReference type="InterPro" id="IPR050278">
    <property type="entry name" value="Serine_Prot_S9B/DPPIV"/>
</dbReference>
<dbReference type="RefSeq" id="XP_022322248.1">
    <property type="nucleotide sequence ID" value="XM_022466540.1"/>
</dbReference>
<proteinExistence type="predicted"/>
<reference evidence="15" key="1">
    <citation type="submission" date="2025-08" db="UniProtKB">
        <authorList>
            <consortium name="RefSeq"/>
        </authorList>
    </citation>
    <scope>IDENTIFICATION</scope>
    <source>
        <tissue evidence="15">Whole sample</tissue>
    </source>
</reference>
<dbReference type="SUPFAM" id="SSF53474">
    <property type="entry name" value="alpha/beta-Hydrolases"/>
    <property type="match status" value="1"/>
</dbReference>
<evidence type="ECO:0000256" key="7">
    <source>
        <dbReference type="ARBA" id="ARBA00022968"/>
    </source>
</evidence>
<evidence type="ECO:0000259" key="13">
    <source>
        <dbReference type="PROSITE" id="PS00867"/>
    </source>
</evidence>
<name>A0A8B8D2E7_CRAVI</name>
<dbReference type="Gene3D" id="3.40.50.1820">
    <property type="entry name" value="alpha/beta hydrolase"/>
    <property type="match status" value="1"/>
</dbReference>
<sequence>MSIGVRFQGDKEGLYSSFDKPKCDLNRQPSRDHVNEPFLYAEELVGGTTQQRNWRGIAIALLVILIVCALIITAIILVTPDDDKNEGVEEKGQKEKFTFEDFFGHDYKINRFYPKWRKDDSFIYRGEEGSVLLYNCTSNMTSELLGNSSFNELDMGDYDISEDLKYAMLSYDLKGIYRHSKKGKYKIIELNTRVPREFDPLEKKQDYQYVSWSPIGHGVIFIQENTMYYMTDPMDHQTIQVIEKDPGTGEIFNGIPDWVYEEEIISKDNALWWSPEGNKLLYGVFNDSRVRPYYYPYYGEESSAYGTNMKIYYPKPGYPNPTFTLKIRKFESNETVTLKPPTEFQNIEHYFTTVTWIDNEYALISWLNRAQNKTILTICSAMSGKCKKNQEEESRGGWIDLYTPPTVSPNADWYFMVFPRQEAQHGSFKQILMVEASVSTMNQLDPPPAKKKFRTVGTSDVMQIVGLDAESNTLYYIGVPNGDARKRHLYSVSTKITDNDMRVTCVTCEYSPDCQYFSASFSHSGKYYMLGCLGPAVPYFVLRSTKSSADDNSTEIMFENNDHLKKKLANKALPKAEYLNIPINNKESMYAKMLLPPILDATQHYTYPLLLSVYGGPDTQKVTYKFQLGWEEFLVSSKNYIVAYADGRGGTGRGQNWLHANYKNLGTHEVEDAITAGRYFNDISYVESSKKAIWGWSYGGYTTASVIGRGDGLFECGISVAPVTDWHYYDSVYTERYMGMPHDNERGYQNSNVLKHAAKFKNVKYMLVHGTGDDNVHFQNSAQFIKGLVEEDVFFRLQVYTDQQHGLSGGNTKKHLYESMEDFLGECFEGVSKKFEMKQKEHDKPQKQESVK</sequence>
<gene>
    <name evidence="15" type="primary">LOC111123890</name>
</gene>
<dbReference type="FunFam" id="3.40.50.1820:FF:000003">
    <property type="entry name" value="Dipeptidyl peptidase 4"/>
    <property type="match status" value="1"/>
</dbReference>
<protein>
    <submittedName>
        <fullName evidence="15">Dipeptidyl peptidase 4-like isoform X1</fullName>
    </submittedName>
</protein>
<dbReference type="GO" id="GO:0012505">
    <property type="term" value="C:endomembrane system"/>
    <property type="evidence" value="ECO:0007669"/>
    <property type="project" value="UniProtKB-SubCell"/>
</dbReference>
<evidence type="ECO:0000256" key="11">
    <source>
        <dbReference type="ARBA" id="ARBA00037847"/>
    </source>
</evidence>
<keyword evidence="4 12" id="KW-0812">Transmembrane</keyword>
<dbReference type="GO" id="GO:0005886">
    <property type="term" value="C:plasma membrane"/>
    <property type="evidence" value="ECO:0007669"/>
    <property type="project" value="TreeGrafter"/>
</dbReference>
<evidence type="ECO:0000256" key="12">
    <source>
        <dbReference type="SAM" id="Phobius"/>
    </source>
</evidence>
<dbReference type="InterPro" id="IPR001375">
    <property type="entry name" value="Peptidase_S9_cat"/>
</dbReference>
<dbReference type="GO" id="GO:0008236">
    <property type="term" value="F:serine-type peptidase activity"/>
    <property type="evidence" value="ECO:0007669"/>
    <property type="project" value="UniProtKB-KW"/>
</dbReference>
<keyword evidence="9 12" id="KW-0472">Membrane</keyword>
<comment type="subcellular location">
    <subcellularLocation>
        <location evidence="11">Endomembrane system</location>
        <topology evidence="11">Single-pass membrane protein</topology>
    </subcellularLocation>
    <subcellularLocation>
        <location evidence="1">Membrane</location>
        <topology evidence="1">Single-pass type II membrane protein</topology>
    </subcellularLocation>
</comment>
<dbReference type="Pfam" id="PF00326">
    <property type="entry name" value="Peptidase_S9"/>
    <property type="match status" value="1"/>
</dbReference>
<keyword evidence="8 12" id="KW-1133">Transmembrane helix</keyword>
<dbReference type="GO" id="GO:0006508">
    <property type="term" value="P:proteolysis"/>
    <property type="evidence" value="ECO:0007669"/>
    <property type="project" value="UniProtKB-KW"/>
</dbReference>
<dbReference type="SUPFAM" id="SSF82171">
    <property type="entry name" value="DPP6 N-terminal domain-like"/>
    <property type="match status" value="1"/>
</dbReference>
<keyword evidence="3" id="KW-0645">Protease</keyword>
<dbReference type="KEGG" id="cvn:111123890"/>
<dbReference type="PROSITE" id="PS00867">
    <property type="entry name" value="CPSASE_2"/>
    <property type="match status" value="1"/>
</dbReference>
<dbReference type="GeneID" id="111123890"/>
<dbReference type="InterPro" id="IPR002469">
    <property type="entry name" value="Peptidase_S9B_N"/>
</dbReference>
<keyword evidence="2" id="KW-0031">Aminopeptidase</keyword>
<accession>A0A8B8D2E7</accession>
<dbReference type="OrthoDB" id="16520at2759"/>
<keyword evidence="5" id="KW-0378">Hydrolase</keyword>
<feature type="transmembrane region" description="Helical" evidence="12">
    <location>
        <begin position="57"/>
        <end position="78"/>
    </location>
</feature>
<evidence type="ECO:0000256" key="1">
    <source>
        <dbReference type="ARBA" id="ARBA00004606"/>
    </source>
</evidence>
<evidence type="ECO:0000256" key="4">
    <source>
        <dbReference type="ARBA" id="ARBA00022692"/>
    </source>
</evidence>
<evidence type="ECO:0000256" key="5">
    <source>
        <dbReference type="ARBA" id="ARBA00022801"/>
    </source>
</evidence>
<evidence type="ECO:0000256" key="6">
    <source>
        <dbReference type="ARBA" id="ARBA00022825"/>
    </source>
</evidence>
<dbReference type="InterPro" id="IPR029058">
    <property type="entry name" value="AB_hydrolase_fold"/>
</dbReference>
<evidence type="ECO:0000256" key="3">
    <source>
        <dbReference type="ARBA" id="ARBA00022670"/>
    </source>
</evidence>
<keyword evidence="10" id="KW-0325">Glycoprotein</keyword>
<evidence type="ECO:0000313" key="14">
    <source>
        <dbReference type="Proteomes" id="UP000694844"/>
    </source>
</evidence>